<sequence>MNWKVVQIDQNKRLWDVPEVGDIGNDQLDVLEVVGIEVNESIEDTIFCRNDIEPTLVEQQLQSQDDDAGFINDGSEDTPSSSNISECLNMAGPLDDNREAEDEFGSADPPSVDMSLAHVSKFVEEQMQKSFREYRSDLHRHYKHYKTDEEAQTNKKNREKLTYNHRAGPKTFINIQQELSTKDGQHCGLIELFKKTHAKDENWVNEASHAAHLEGLPTSEGSQPPSEEEICEIVLGRHPGGPKLKPRKHRYSSESISSIQQKEYEQAIEIRNLKEQLDMQKAEIQEEREVRNVTKEELMATKAEVHLSMGITSSKLEVYVEFYIFPITRFLKKSRTPPHPIFSLLLRFSPIFPSSFVQSFRLLPRFSHAPIFVRPPLARSVSRSTPYDVPIYNFPEIVAQPMECETEDSLPSLDSPPRRKLLSLSLIHFSISGAVSCRRYLLTGCPQAQNYVWHHSQSRLQPPGSFTPTTELIDNSTQAVVSSCRVGRLFNCCSVQKLLERIFPFQGSNNSNSRVKVRVQLNMNGITTVESATIIEDTIDQQIPRRDATHSNTEKMETEFVDSSHSESNVSRKARGTRRIDIPVI</sequence>
<protein>
    <recommendedName>
        <fullName evidence="4">CACTA en-spm transposon protein</fullName>
    </recommendedName>
</protein>
<name>A0A9I9EBL3_CUCME</name>
<keyword evidence="1" id="KW-0175">Coiled coil</keyword>
<dbReference type="EnsemblPlants" id="MELO3C031488.2.1">
    <property type="protein sequence ID" value="MELO3C031488.2.1"/>
    <property type="gene ID" value="MELO3C031488.2"/>
</dbReference>
<evidence type="ECO:0000313" key="3">
    <source>
        <dbReference type="EnsemblPlants" id="MELO3C031488.2.1"/>
    </source>
</evidence>
<evidence type="ECO:0008006" key="4">
    <source>
        <dbReference type="Google" id="ProtNLM"/>
    </source>
</evidence>
<reference evidence="3" key="1">
    <citation type="submission" date="2023-03" db="UniProtKB">
        <authorList>
            <consortium name="EnsemblPlants"/>
        </authorList>
    </citation>
    <scope>IDENTIFICATION</scope>
</reference>
<organism evidence="3">
    <name type="scientific">Cucumis melo</name>
    <name type="common">Muskmelon</name>
    <dbReference type="NCBI Taxonomy" id="3656"/>
    <lineage>
        <taxon>Eukaryota</taxon>
        <taxon>Viridiplantae</taxon>
        <taxon>Streptophyta</taxon>
        <taxon>Embryophyta</taxon>
        <taxon>Tracheophyta</taxon>
        <taxon>Spermatophyta</taxon>
        <taxon>Magnoliopsida</taxon>
        <taxon>eudicotyledons</taxon>
        <taxon>Gunneridae</taxon>
        <taxon>Pentapetalae</taxon>
        <taxon>rosids</taxon>
        <taxon>fabids</taxon>
        <taxon>Cucurbitales</taxon>
        <taxon>Cucurbitaceae</taxon>
        <taxon>Benincaseae</taxon>
        <taxon>Cucumis</taxon>
    </lineage>
</organism>
<dbReference type="InterPro" id="IPR029047">
    <property type="entry name" value="HSP70_peptide-bd_sf"/>
</dbReference>
<evidence type="ECO:0000256" key="2">
    <source>
        <dbReference type="SAM" id="MobiDB-lite"/>
    </source>
</evidence>
<dbReference type="InterPro" id="IPR004252">
    <property type="entry name" value="Probable_transposase_24"/>
</dbReference>
<dbReference type="Pfam" id="PF03004">
    <property type="entry name" value="Transposase_24"/>
    <property type="match status" value="1"/>
</dbReference>
<feature type="region of interest" description="Disordered" evidence="2">
    <location>
        <begin position="547"/>
        <end position="585"/>
    </location>
</feature>
<dbReference type="Gramene" id="MELO3C031488.2.1">
    <property type="protein sequence ID" value="MELO3C031488.2.1"/>
    <property type="gene ID" value="MELO3C031488.2"/>
</dbReference>
<dbReference type="AlphaFoldDB" id="A0A9I9EBL3"/>
<dbReference type="Gene3D" id="2.60.34.10">
    <property type="entry name" value="Substrate Binding Domain Of DNAk, Chain A, domain 1"/>
    <property type="match status" value="1"/>
</dbReference>
<evidence type="ECO:0000256" key="1">
    <source>
        <dbReference type="SAM" id="Coils"/>
    </source>
</evidence>
<feature type="compositionally biased region" description="Basic and acidic residues" evidence="2">
    <location>
        <begin position="547"/>
        <end position="565"/>
    </location>
</feature>
<feature type="coiled-coil region" evidence="1">
    <location>
        <begin position="267"/>
        <end position="297"/>
    </location>
</feature>
<proteinExistence type="predicted"/>
<accession>A0A9I9EBL3</accession>